<evidence type="ECO:0000313" key="2">
    <source>
        <dbReference type="Proteomes" id="UP000031733"/>
    </source>
</evidence>
<sequence>MAKQAPKHENFDTVVAQATITATSNKSDGKYKQKKATKAVYLVPATEEDTKKLVDFGLTLYTPDTEKDPDAKPYFIVKATENVKIFTSETDFEEVNFGVSYEDVNPETGEITVKKTPNYKTEEPVHVAIMFVEGGDNGNDFFRLNALMMADTLTLEEVQPVNPFAGLFGK</sequence>
<dbReference type="EMBL" id="KJ617393">
    <property type="protein sequence ID" value="AID18051.1"/>
    <property type="molecule type" value="Genomic_DNA"/>
</dbReference>
<evidence type="ECO:0000313" key="1">
    <source>
        <dbReference type="EMBL" id="AID18051.1"/>
    </source>
</evidence>
<reference evidence="1 2" key="1">
    <citation type="journal article" date="2015" name="PLoS ONE">
        <title>Diverse Virulent Pneumophages Infect Streptococcus mitis.</title>
        <authorList>
            <person name="Ouennane S."/>
            <person name="Leprohon P."/>
            <person name="Moineau S."/>
        </authorList>
    </citation>
    <scope>NUCLEOTIDE SEQUENCE [LARGE SCALE GENOMIC DNA]</scope>
</reference>
<proteinExistence type="predicted"/>
<protein>
    <submittedName>
        <fullName evidence="1">Uncharacterized protein</fullName>
    </submittedName>
</protein>
<accession>A0A0B4MZB9</accession>
<organism evidence="1 2">
    <name type="scientific">Streptococcus phage SOCP</name>
    <dbReference type="NCBI Taxonomy" id="1498213"/>
    <lineage>
        <taxon>Viruses</taxon>
        <taxon>Duplodnaviria</taxon>
        <taxon>Heunggongvirae</taxon>
        <taxon>Uroviricota</taxon>
        <taxon>Caudoviricetes</taxon>
        <taxon>Madridviridae</taxon>
        <taxon>Cepunavirus</taxon>
        <taxon>Cepunavirus Cp1</taxon>
    </lineage>
</organism>
<name>A0A0B4MZB9_BPCP1</name>
<dbReference type="Proteomes" id="UP000031733">
    <property type="component" value="Segment"/>
</dbReference>